<protein>
    <submittedName>
        <fullName evidence="1">Uncharacterized protein</fullName>
    </submittedName>
</protein>
<sequence length="115" mass="12868">MIKTNVFRNCKENKIKNIFTNNSSARYWLKGFLAGLSGGRECSVAEVANYENVGPDYGNGTKALDSTEKSIEGWFCLVRETECVLDMLMCSVCVCDQYIHESCMGLTKQGKTLFI</sequence>
<dbReference type="EMBL" id="BGPR01110043">
    <property type="protein sequence ID" value="GBM87914.1"/>
    <property type="molecule type" value="Genomic_DNA"/>
</dbReference>
<proteinExistence type="predicted"/>
<dbReference type="AlphaFoldDB" id="A0A4Y2JDB7"/>
<dbReference type="Proteomes" id="UP000499080">
    <property type="component" value="Unassembled WGS sequence"/>
</dbReference>
<keyword evidence="2" id="KW-1185">Reference proteome</keyword>
<name>A0A4Y2JDB7_ARAVE</name>
<comment type="caution">
    <text evidence="1">The sequence shown here is derived from an EMBL/GenBank/DDBJ whole genome shotgun (WGS) entry which is preliminary data.</text>
</comment>
<gene>
    <name evidence="1" type="ORF">AVEN_205491_1</name>
</gene>
<accession>A0A4Y2JDB7</accession>
<dbReference type="OrthoDB" id="421226at2759"/>
<organism evidence="1 2">
    <name type="scientific">Araneus ventricosus</name>
    <name type="common">Orbweaver spider</name>
    <name type="synonym">Epeira ventricosa</name>
    <dbReference type="NCBI Taxonomy" id="182803"/>
    <lineage>
        <taxon>Eukaryota</taxon>
        <taxon>Metazoa</taxon>
        <taxon>Ecdysozoa</taxon>
        <taxon>Arthropoda</taxon>
        <taxon>Chelicerata</taxon>
        <taxon>Arachnida</taxon>
        <taxon>Araneae</taxon>
        <taxon>Araneomorphae</taxon>
        <taxon>Entelegynae</taxon>
        <taxon>Araneoidea</taxon>
        <taxon>Araneidae</taxon>
        <taxon>Araneus</taxon>
    </lineage>
</organism>
<reference evidence="1 2" key="1">
    <citation type="journal article" date="2019" name="Sci. Rep.">
        <title>Orb-weaving spider Araneus ventricosus genome elucidates the spidroin gene catalogue.</title>
        <authorList>
            <person name="Kono N."/>
            <person name="Nakamura H."/>
            <person name="Ohtoshi R."/>
            <person name="Moran D.A.P."/>
            <person name="Shinohara A."/>
            <person name="Yoshida Y."/>
            <person name="Fujiwara M."/>
            <person name="Mori M."/>
            <person name="Tomita M."/>
            <person name="Arakawa K."/>
        </authorList>
    </citation>
    <scope>NUCLEOTIDE SEQUENCE [LARGE SCALE GENOMIC DNA]</scope>
</reference>
<evidence type="ECO:0000313" key="1">
    <source>
        <dbReference type="EMBL" id="GBM87914.1"/>
    </source>
</evidence>
<evidence type="ECO:0000313" key="2">
    <source>
        <dbReference type="Proteomes" id="UP000499080"/>
    </source>
</evidence>